<name>A0ACB9Z6L2_9PEZI</name>
<dbReference type="Proteomes" id="UP001497700">
    <property type="component" value="Unassembled WGS sequence"/>
</dbReference>
<accession>A0ACB9Z6L2</accession>
<protein>
    <submittedName>
        <fullName evidence="1">NADH oxidase</fullName>
    </submittedName>
</protein>
<dbReference type="EMBL" id="MU393455">
    <property type="protein sequence ID" value="KAI4866714.1"/>
    <property type="molecule type" value="Genomic_DNA"/>
</dbReference>
<keyword evidence="2" id="KW-1185">Reference proteome</keyword>
<organism evidence="1 2">
    <name type="scientific">Hypoxylon rubiginosum</name>
    <dbReference type="NCBI Taxonomy" id="110542"/>
    <lineage>
        <taxon>Eukaryota</taxon>
        <taxon>Fungi</taxon>
        <taxon>Dikarya</taxon>
        <taxon>Ascomycota</taxon>
        <taxon>Pezizomycotina</taxon>
        <taxon>Sordariomycetes</taxon>
        <taxon>Xylariomycetidae</taxon>
        <taxon>Xylariales</taxon>
        <taxon>Hypoxylaceae</taxon>
        <taxon>Hypoxylon</taxon>
    </lineage>
</organism>
<evidence type="ECO:0000313" key="1">
    <source>
        <dbReference type="EMBL" id="KAI4866714.1"/>
    </source>
</evidence>
<sequence length="460" mass="49176">MPPTRYEGRDVDPAPLGEPLSFPFSTRVAPNRFMKVAMTERLATWDPDDMAASGVPTEQLLNLYGHWADGGWGVIATGNIIVDPTHLEAAGNMIIANDDDNEPFAGPRFDAYRRLAAAGKRGGAVFLGQLNHPGRQTEAALQPDPVSASAVQLTKGYGALYSFARPHAATADEIAAIKAAFVHAAVYLEKAGFDGIQLHAAHGYLLAQFLSPTTNQRADAYGGSLANRARLVTEIADGIRAATGPDFLLAIKINSVEFQDAGFSVAEAGRLAALLEAHGFDLLELSGGTYEAPAWHHRKESTRRREAFFIEFAELVAPHVARARCYITGGIRTVGAMVDALGSGMDGVGLGRPSATEPRLPGEILRGGRKGCVRPLVGDTDVLGGEDSWGLGAAMAGAHMLQMSLNQEPIDPSEQAAVDNFRKGFAVWVEAFTKRSKRDVLDHVRIEPAIVRPYGVVESS</sequence>
<proteinExistence type="predicted"/>
<gene>
    <name evidence="1" type="ORF">F4820DRAFT_240407</name>
</gene>
<evidence type="ECO:0000313" key="2">
    <source>
        <dbReference type="Proteomes" id="UP001497700"/>
    </source>
</evidence>
<reference evidence="1 2" key="1">
    <citation type="journal article" date="2022" name="New Phytol.">
        <title>Ecological generalism drives hyperdiversity of secondary metabolite gene clusters in xylarialean endophytes.</title>
        <authorList>
            <person name="Franco M.E.E."/>
            <person name="Wisecaver J.H."/>
            <person name="Arnold A.E."/>
            <person name="Ju Y.M."/>
            <person name="Slot J.C."/>
            <person name="Ahrendt S."/>
            <person name="Moore L.P."/>
            <person name="Eastman K.E."/>
            <person name="Scott K."/>
            <person name="Konkel Z."/>
            <person name="Mondo S.J."/>
            <person name="Kuo A."/>
            <person name="Hayes R.D."/>
            <person name="Haridas S."/>
            <person name="Andreopoulos B."/>
            <person name="Riley R."/>
            <person name="LaButti K."/>
            <person name="Pangilinan J."/>
            <person name="Lipzen A."/>
            <person name="Amirebrahimi M."/>
            <person name="Yan J."/>
            <person name="Adam C."/>
            <person name="Keymanesh K."/>
            <person name="Ng V."/>
            <person name="Louie K."/>
            <person name="Northen T."/>
            <person name="Drula E."/>
            <person name="Henrissat B."/>
            <person name="Hsieh H.M."/>
            <person name="Youens-Clark K."/>
            <person name="Lutzoni F."/>
            <person name="Miadlikowska J."/>
            <person name="Eastwood D.C."/>
            <person name="Hamelin R.C."/>
            <person name="Grigoriev I.V."/>
            <person name="U'Ren J.M."/>
        </authorList>
    </citation>
    <scope>NUCLEOTIDE SEQUENCE [LARGE SCALE GENOMIC DNA]</scope>
    <source>
        <strain evidence="1 2">CBS 119005</strain>
    </source>
</reference>
<comment type="caution">
    <text evidence="1">The sequence shown here is derived from an EMBL/GenBank/DDBJ whole genome shotgun (WGS) entry which is preliminary data.</text>
</comment>